<comment type="caution">
    <text evidence="2">The sequence shown here is derived from an EMBL/GenBank/DDBJ whole genome shotgun (WGS) entry which is preliminary data.</text>
</comment>
<dbReference type="STRING" id="86105.NF27_IV00070"/>
<dbReference type="Proteomes" id="UP000031258">
    <property type="component" value="Unassembled WGS sequence"/>
</dbReference>
<dbReference type="OrthoDB" id="9770761at2"/>
<sequence length="479" mass="55473">MTKTIYVPQGYCARLIPTSESYDIGGLYTDGFSTCNILACISEEEVILAHVDNLTLMFWNENLGQAIKQIKNLKEIIIISRENEKHVNEALISFINFIGFQSLIVKKEVDINHGGIYISFNKQNDSDIHPNITKYPRSREGLELIHHPQEQQIEAVQKIHQIVGMNAKFNAQNMPKKKFLIFDGQAWEPMDKVELTIDTSNQITKEEMNFISKEAPFIEVAGRLIGIAESIKNKVQIITPPKELSMQVAFYMEGYLNQYNHSLLFKRNLKEIIDNITAKPQTKEDRRLKKNLNTILIKDNDIFSEVNNLCKSYKENAPDNQFKTYITIDIKDLSEMYLKRKYYHDLKQLYQEFQETALRLNKEGFDCYQAKNFSRATQLFRSAIKYFTYCSSKDNPKLASVYYSCGRSHQQLGEYDEAKFFLNTSLTLRENYIEPRPRAEIERTKKAIDECIRAQEQSSTIWVESSSNRASSNSQGLGK</sequence>
<proteinExistence type="predicted"/>
<dbReference type="InterPro" id="IPR019734">
    <property type="entry name" value="TPR_rpt"/>
</dbReference>
<reference evidence="2 3" key="1">
    <citation type="submission" date="2014-11" db="EMBL/GenBank/DDBJ databases">
        <title>A Rickettsiales Symbiont of Amoebae With Ancient Features.</title>
        <authorList>
            <person name="Schulz F."/>
            <person name="Martijn J."/>
            <person name="Wascher F."/>
            <person name="Kostanjsek R."/>
            <person name="Ettema T.J."/>
            <person name="Horn M."/>
        </authorList>
    </citation>
    <scope>NUCLEOTIDE SEQUENCE [LARGE SCALE GENOMIC DNA]</scope>
    <source>
        <strain evidence="2 3">UWC36</strain>
    </source>
</reference>
<dbReference type="InterPro" id="IPR011990">
    <property type="entry name" value="TPR-like_helical_dom_sf"/>
</dbReference>
<name>A0A0C1QW46_9RICK</name>
<accession>A0A0C1QW46</accession>
<evidence type="ECO:0000313" key="2">
    <source>
        <dbReference type="EMBL" id="KIE04220.1"/>
    </source>
</evidence>
<dbReference type="PROSITE" id="PS50005">
    <property type="entry name" value="TPR"/>
    <property type="match status" value="1"/>
</dbReference>
<dbReference type="SUPFAM" id="SSF48452">
    <property type="entry name" value="TPR-like"/>
    <property type="match status" value="1"/>
</dbReference>
<feature type="repeat" description="TPR" evidence="1">
    <location>
        <begin position="399"/>
        <end position="432"/>
    </location>
</feature>
<evidence type="ECO:0000256" key="1">
    <source>
        <dbReference type="PROSITE-ProRule" id="PRU00339"/>
    </source>
</evidence>
<evidence type="ECO:0000313" key="3">
    <source>
        <dbReference type="Proteomes" id="UP000031258"/>
    </source>
</evidence>
<dbReference type="Gene3D" id="1.25.40.10">
    <property type="entry name" value="Tetratricopeptide repeat domain"/>
    <property type="match status" value="1"/>
</dbReference>
<protein>
    <submittedName>
        <fullName evidence="2">Uncharacterized protein</fullName>
    </submittedName>
</protein>
<gene>
    <name evidence="2" type="ORF">NF27_IV00070</name>
</gene>
<dbReference type="EMBL" id="JSWE01000214">
    <property type="protein sequence ID" value="KIE04220.1"/>
    <property type="molecule type" value="Genomic_DNA"/>
</dbReference>
<keyword evidence="3" id="KW-1185">Reference proteome</keyword>
<keyword evidence="1" id="KW-0802">TPR repeat</keyword>
<dbReference type="AlphaFoldDB" id="A0A0C1QW46"/>
<dbReference type="RefSeq" id="WP_039459197.1">
    <property type="nucleotide sequence ID" value="NZ_JSWE01000214.1"/>
</dbReference>
<organism evidence="2 3">
    <name type="scientific">Candidatus Jidaibacter acanthamoebae</name>
    <dbReference type="NCBI Taxonomy" id="86105"/>
    <lineage>
        <taxon>Bacteria</taxon>
        <taxon>Pseudomonadati</taxon>
        <taxon>Pseudomonadota</taxon>
        <taxon>Alphaproteobacteria</taxon>
        <taxon>Rickettsiales</taxon>
        <taxon>Candidatus Midichloriaceae</taxon>
        <taxon>Candidatus Jidaibacter</taxon>
    </lineage>
</organism>
<dbReference type="SMART" id="SM00028">
    <property type="entry name" value="TPR"/>
    <property type="match status" value="2"/>
</dbReference>